<organism evidence="2 3">
    <name type="scientific">Actinotalea soli</name>
    <dbReference type="NCBI Taxonomy" id="2819234"/>
    <lineage>
        <taxon>Bacteria</taxon>
        <taxon>Bacillati</taxon>
        <taxon>Actinomycetota</taxon>
        <taxon>Actinomycetes</taxon>
        <taxon>Micrococcales</taxon>
        <taxon>Cellulomonadaceae</taxon>
        <taxon>Actinotalea</taxon>
    </lineage>
</organism>
<accession>A0A939LUF9</accession>
<dbReference type="AlphaFoldDB" id="A0A939LUF9"/>
<evidence type="ECO:0000313" key="3">
    <source>
        <dbReference type="Proteomes" id="UP000664209"/>
    </source>
</evidence>
<evidence type="ECO:0000313" key="2">
    <source>
        <dbReference type="EMBL" id="MBO1752895.1"/>
    </source>
</evidence>
<evidence type="ECO:0000256" key="1">
    <source>
        <dbReference type="SAM" id="MobiDB-lite"/>
    </source>
</evidence>
<keyword evidence="3" id="KW-1185">Reference proteome</keyword>
<dbReference type="EMBL" id="JAGEMK010000008">
    <property type="protein sequence ID" value="MBO1752895.1"/>
    <property type="molecule type" value="Genomic_DNA"/>
</dbReference>
<dbReference type="Proteomes" id="UP000664209">
    <property type="component" value="Unassembled WGS sequence"/>
</dbReference>
<gene>
    <name evidence="2" type="ORF">J4G33_13865</name>
</gene>
<reference evidence="2" key="1">
    <citation type="submission" date="2021-03" db="EMBL/GenBank/DDBJ databases">
        <title>Actinotalea soli sp. nov., isolated from soil.</title>
        <authorList>
            <person name="Ping W."/>
            <person name="Zhang J."/>
        </authorList>
    </citation>
    <scope>NUCLEOTIDE SEQUENCE</scope>
    <source>
        <strain evidence="2">BY-33</strain>
    </source>
</reference>
<proteinExistence type="predicted"/>
<name>A0A939LUF9_9CELL</name>
<comment type="caution">
    <text evidence="2">The sequence shown here is derived from an EMBL/GenBank/DDBJ whole genome shotgun (WGS) entry which is preliminary data.</text>
</comment>
<sequence>MAIELPELLLPDAAAWHTWLREHHTESTGVWLVLHKKGGTVTSLTYAQALDEALCFGWIDGQARSRDAETSAQRMTPRRARSRWSARNVTHVERLEREGRMQEAGRAQVRAAQADGRWDAAYPGPADAVVPEDLAQAIAAEPRAQAWFEVLTSSNRFTLITQVNDAKRPETRARRIATFVEALSEGRTPYPQRRRPEGPDVAPSAAPRGN</sequence>
<protein>
    <submittedName>
        <fullName evidence="2">YdeI/OmpD-associated family protein</fullName>
    </submittedName>
</protein>
<feature type="region of interest" description="Disordered" evidence="1">
    <location>
        <begin position="183"/>
        <end position="210"/>
    </location>
</feature>
<dbReference type="Pfam" id="PF13376">
    <property type="entry name" value="OmdA"/>
    <property type="match status" value="1"/>
</dbReference>
<dbReference type="RefSeq" id="WP_208056582.1">
    <property type="nucleotide sequence ID" value="NZ_JAGEMK010000008.1"/>
</dbReference>